<dbReference type="RefSeq" id="WP_147528217.1">
    <property type="nucleotide sequence ID" value="NZ_SAYJ01000011.1"/>
</dbReference>
<proteinExistence type="predicted"/>
<accession>A0A5C8G838</accession>
<reference evidence="1 2" key="1">
    <citation type="journal article" date="1992" name="Lakartidningen">
        <title>[Penicillin V and not amoxicillin is the first choice preparation in acute otitis].</title>
        <authorList>
            <person name="Kamme C."/>
            <person name="Lundgren K."/>
            <person name="Prellner K."/>
        </authorList>
    </citation>
    <scope>NUCLEOTIDE SEQUENCE [LARGE SCALE GENOMIC DNA]</scope>
    <source>
        <strain evidence="1 2">PC2777IV</strain>
    </source>
</reference>
<organism evidence="1 2">
    <name type="scientific">Brachyspira aalborgi</name>
    <dbReference type="NCBI Taxonomy" id="29522"/>
    <lineage>
        <taxon>Bacteria</taxon>
        <taxon>Pseudomonadati</taxon>
        <taxon>Spirochaetota</taxon>
        <taxon>Spirochaetia</taxon>
        <taxon>Brachyspirales</taxon>
        <taxon>Brachyspiraceae</taxon>
        <taxon>Brachyspira</taxon>
    </lineage>
</organism>
<comment type="caution">
    <text evidence="1">The sequence shown here is derived from an EMBL/GenBank/DDBJ whole genome shotgun (WGS) entry which is preliminary data.</text>
</comment>
<gene>
    <name evidence="1" type="ORF">EPJ67_02930</name>
</gene>
<evidence type="ECO:0000313" key="1">
    <source>
        <dbReference type="EMBL" id="TXJ57628.1"/>
    </source>
</evidence>
<dbReference type="AlphaFoldDB" id="A0A5C8G838"/>
<dbReference type="EMBL" id="SAYJ01000011">
    <property type="protein sequence ID" value="TXJ57628.1"/>
    <property type="molecule type" value="Genomic_DNA"/>
</dbReference>
<dbReference type="Proteomes" id="UP000325013">
    <property type="component" value="Unassembled WGS sequence"/>
</dbReference>
<protein>
    <submittedName>
        <fullName evidence="1">Uncharacterized protein</fullName>
    </submittedName>
</protein>
<evidence type="ECO:0000313" key="2">
    <source>
        <dbReference type="Proteomes" id="UP000325013"/>
    </source>
</evidence>
<name>A0A5C8G838_9SPIR</name>
<sequence length="47" mass="5836">MSQLLKEDTIFEKVINKYHYFKYNKDLLNKYDRREAYLICKDSLMRG</sequence>